<dbReference type="GO" id="GO:0030174">
    <property type="term" value="P:regulation of DNA-templated DNA replication initiation"/>
    <property type="evidence" value="ECO:0007669"/>
    <property type="project" value="InterPro"/>
</dbReference>
<evidence type="ECO:0000313" key="2">
    <source>
        <dbReference type="EMBL" id="VDK18197.1"/>
    </source>
</evidence>
<dbReference type="WBParaSite" id="ASIM_0000099501-mRNA-1">
    <property type="protein sequence ID" value="ASIM_0000099501-mRNA-1"/>
    <property type="gene ID" value="ASIM_0000099501"/>
</dbReference>
<dbReference type="InterPro" id="IPR036390">
    <property type="entry name" value="WH_DNA-bd_sf"/>
</dbReference>
<accession>A0A0M3J0F8</accession>
<name>A0A0M3J0F8_ANISI</name>
<dbReference type="GO" id="GO:0000076">
    <property type="term" value="P:DNA replication checkpoint signaling"/>
    <property type="evidence" value="ECO:0007669"/>
    <property type="project" value="TreeGrafter"/>
</dbReference>
<evidence type="ECO:0000313" key="4">
    <source>
        <dbReference type="WBParaSite" id="ASIM_0000099501-mRNA-1"/>
    </source>
</evidence>
<dbReference type="InterPro" id="IPR045173">
    <property type="entry name" value="Cdt1"/>
</dbReference>
<reference evidence="2 3" key="2">
    <citation type="submission" date="2018-11" db="EMBL/GenBank/DDBJ databases">
        <authorList>
            <consortium name="Pathogen Informatics"/>
        </authorList>
    </citation>
    <scope>NUCLEOTIDE SEQUENCE [LARGE SCALE GENOMIC DNA]</scope>
</reference>
<keyword evidence="3" id="KW-1185">Reference proteome</keyword>
<protein>
    <submittedName>
        <fullName evidence="4">CDT1 domain-containing protein</fullName>
    </submittedName>
</protein>
<dbReference type="PANTHER" id="PTHR28637">
    <property type="entry name" value="DNA REPLICATION FACTOR CDT1"/>
    <property type="match status" value="1"/>
</dbReference>
<dbReference type="SMART" id="SM01075">
    <property type="entry name" value="CDT1"/>
    <property type="match status" value="1"/>
</dbReference>
<dbReference type="PANTHER" id="PTHR28637:SF1">
    <property type="entry name" value="DNA REPLICATION FACTOR CDT1"/>
    <property type="match status" value="1"/>
</dbReference>
<dbReference type="GO" id="GO:0070182">
    <property type="term" value="F:DNA polymerase binding"/>
    <property type="evidence" value="ECO:0007669"/>
    <property type="project" value="TreeGrafter"/>
</dbReference>
<organism evidence="4">
    <name type="scientific">Anisakis simplex</name>
    <name type="common">Herring worm</name>
    <dbReference type="NCBI Taxonomy" id="6269"/>
    <lineage>
        <taxon>Eukaryota</taxon>
        <taxon>Metazoa</taxon>
        <taxon>Ecdysozoa</taxon>
        <taxon>Nematoda</taxon>
        <taxon>Chromadorea</taxon>
        <taxon>Rhabditida</taxon>
        <taxon>Spirurina</taxon>
        <taxon>Ascaridomorpha</taxon>
        <taxon>Ascaridoidea</taxon>
        <taxon>Anisakidae</taxon>
        <taxon>Anisakis</taxon>
        <taxon>Anisakis simplex complex</taxon>
    </lineage>
</organism>
<dbReference type="GO" id="GO:0003677">
    <property type="term" value="F:DNA binding"/>
    <property type="evidence" value="ECO:0007669"/>
    <property type="project" value="InterPro"/>
</dbReference>
<gene>
    <name evidence="2" type="ORF">ASIM_LOCUS891</name>
</gene>
<proteinExistence type="predicted"/>
<sequence>STEQDSSATPQSVVTAKCLPTISPRVRKIVEPSSTVHATATPRNRASRLLVFDSPEEVGNIEDGKEGEATNSQQQLSSAKLFQGDDVAVKAKELAGIVKNNSKFREALKGGLQGKTGEEVRDRLKKLVASKDALQSVKQKLSAERLSASKVVYKSPIKIAPSQKPSTSAIGTSSSKTVVVPDFVLPLQKPKTPSKFGTPNKLLRTPVKDVYDNDDDSEEALRSPLKHGRAALLVSEVKNCAALPLPVKYERLYKLFGHMERVVSILYRQDRRITFDEVSRNVQKNIKCDFTRHHFAQIMSVYPKAFHVRLEEHWAPIGGTRGHDTRYDYVIEPNFKDDIIGFMREDEQLKAAEASIAQPEQPRFPLSPFKSPRGIRWGLSPLKKTPTKIVQPSSTTSDAVDKKPKMEVWRTTVRSYIFKYHLQQLVRTQHKSFLDKIGVKLKDEEMNSLRRYHPDFKLDEVDDIPEAELPEPPKGDEAELKTMRDYMRTVEDSSGSLPKRIQEMIDELRSPEKRAALVAGAKLEIPSSSSQNVSTEQKPKKMSLLERIRAKEQAKKCAQMMLDPEKEIRKDRYYAFKKASTMEVSEMVSKLLFSANNCARR</sequence>
<dbReference type="GO" id="GO:0005634">
    <property type="term" value="C:nucleus"/>
    <property type="evidence" value="ECO:0007669"/>
    <property type="project" value="TreeGrafter"/>
</dbReference>
<dbReference type="Pfam" id="PF08839">
    <property type="entry name" value="CDT1"/>
    <property type="match status" value="1"/>
</dbReference>
<dbReference type="GO" id="GO:0000278">
    <property type="term" value="P:mitotic cell cycle"/>
    <property type="evidence" value="ECO:0007669"/>
    <property type="project" value="TreeGrafter"/>
</dbReference>
<dbReference type="InterPro" id="IPR014939">
    <property type="entry name" value="CDT1_Gemini-bd-like"/>
</dbReference>
<evidence type="ECO:0000313" key="3">
    <source>
        <dbReference type="Proteomes" id="UP000267096"/>
    </source>
</evidence>
<dbReference type="OrthoDB" id="5915520at2759"/>
<dbReference type="SUPFAM" id="SSF46785">
    <property type="entry name" value="Winged helix' DNA-binding domain"/>
    <property type="match status" value="1"/>
</dbReference>
<dbReference type="GO" id="GO:0071163">
    <property type="term" value="P:DNA replication preinitiation complex assembly"/>
    <property type="evidence" value="ECO:0007669"/>
    <property type="project" value="InterPro"/>
</dbReference>
<evidence type="ECO:0000259" key="1">
    <source>
        <dbReference type="SMART" id="SM01075"/>
    </source>
</evidence>
<reference evidence="4" key="1">
    <citation type="submission" date="2017-02" db="UniProtKB">
        <authorList>
            <consortium name="WormBaseParasite"/>
        </authorList>
    </citation>
    <scope>IDENTIFICATION</scope>
</reference>
<dbReference type="Proteomes" id="UP000267096">
    <property type="component" value="Unassembled WGS sequence"/>
</dbReference>
<dbReference type="EMBL" id="UYRR01000766">
    <property type="protein sequence ID" value="VDK18197.1"/>
    <property type="molecule type" value="Genomic_DNA"/>
</dbReference>
<feature type="domain" description="CDT1 Geminin-binding" evidence="1">
    <location>
        <begin position="245"/>
        <end position="471"/>
    </location>
</feature>
<dbReference type="AlphaFoldDB" id="A0A0M3J0F8"/>